<feature type="domain" description="Fe-S hydro-lyase tartrate dehydratase beta-type catalytic" evidence="3">
    <location>
        <begin position="3"/>
        <end position="175"/>
    </location>
</feature>
<dbReference type="EMBL" id="MRZU01000005">
    <property type="protein sequence ID" value="OUJ18082.1"/>
    <property type="molecule type" value="Genomic_DNA"/>
</dbReference>
<dbReference type="Gene3D" id="3.20.130.10">
    <property type="entry name" value="Fe-S hydro-lyase, tartrate dehydratase beta-type, catalytic domain"/>
    <property type="match status" value="1"/>
</dbReference>
<gene>
    <name evidence="4" type="ORF">AMET1_1524</name>
</gene>
<dbReference type="AlphaFoldDB" id="A0A1Y3G9G1"/>
<accession>A0A1Y3G9G1</accession>
<dbReference type="Proteomes" id="UP000195137">
    <property type="component" value="Unassembled WGS sequence"/>
</dbReference>
<dbReference type="InterPro" id="IPR036660">
    <property type="entry name" value="Fe-S_hydroAse_TtdB_cat_sf"/>
</dbReference>
<dbReference type="InterPro" id="IPR004647">
    <property type="entry name" value="Fe-S_hydro-lyase_TtdB-typ_cat"/>
</dbReference>
<sequence length="176" mass="19614">MNKKIKLTTPLKTKDVKNLQAGDQVELSGTIYTARDSAHKRILNNQLDLDLNGAVIYHCGPLMKRNNGWEVVAAGPTTSTRLSKFILKLLKKHNVKAMIGKGGLNKQAIESLKEYNSVYLVFPGGCAALATDYIEEVIEVKWLDLGMPEAVWKLKIKDFPTTVAIDTKGNNLYKRK</sequence>
<organism evidence="4 5">
    <name type="scientific">Methanonatronarchaeum thermophilum</name>
    <dbReference type="NCBI Taxonomy" id="1927129"/>
    <lineage>
        <taxon>Archaea</taxon>
        <taxon>Methanobacteriati</taxon>
        <taxon>Methanobacteriota</taxon>
        <taxon>Methanonatronarchaeia</taxon>
        <taxon>Methanonatronarchaeales</taxon>
        <taxon>Methanonatronarchaeaceae</taxon>
        <taxon>Methanonatronarchaeum</taxon>
    </lineage>
</organism>
<dbReference type="NCBIfam" id="TIGR00723">
    <property type="entry name" value="ttdB_fumA_fumB"/>
    <property type="match status" value="1"/>
</dbReference>
<keyword evidence="2" id="KW-0456">Lyase</keyword>
<dbReference type="PANTHER" id="PTHR43351:SF2">
    <property type="entry name" value="L(+)-TARTRATE DEHYDRATASE SUBUNIT BETA-RELATED"/>
    <property type="match status" value="1"/>
</dbReference>
<dbReference type="GO" id="GO:0016836">
    <property type="term" value="F:hydro-lyase activity"/>
    <property type="evidence" value="ECO:0007669"/>
    <property type="project" value="InterPro"/>
</dbReference>
<dbReference type="SUPFAM" id="SSF117457">
    <property type="entry name" value="FumA C-terminal domain-like"/>
    <property type="match status" value="1"/>
</dbReference>
<evidence type="ECO:0000259" key="3">
    <source>
        <dbReference type="Pfam" id="PF05683"/>
    </source>
</evidence>
<evidence type="ECO:0000313" key="4">
    <source>
        <dbReference type="EMBL" id="OUJ18082.1"/>
    </source>
</evidence>
<dbReference type="PANTHER" id="PTHR43351">
    <property type="entry name" value="L(+)-TARTRATE DEHYDRATASE SUBUNIT BETA"/>
    <property type="match status" value="1"/>
</dbReference>
<comment type="caution">
    <text evidence="4">The sequence shown here is derived from an EMBL/GenBank/DDBJ whole genome shotgun (WGS) entry which is preliminary data.</text>
</comment>
<name>A0A1Y3G9G1_9EURY</name>
<reference evidence="4 5" key="1">
    <citation type="submission" date="2016-12" db="EMBL/GenBank/DDBJ databases">
        <title>Discovery of methanogenic haloarchaea.</title>
        <authorList>
            <person name="Sorokin D.Y."/>
            <person name="Makarova K.S."/>
            <person name="Abbas B."/>
            <person name="Ferrer M."/>
            <person name="Golyshin P.N."/>
        </authorList>
    </citation>
    <scope>NUCLEOTIDE SEQUENCE [LARGE SCALE GENOMIC DNA]</scope>
    <source>
        <strain evidence="4">AMET1</strain>
    </source>
</reference>
<dbReference type="OrthoDB" id="34134at2157"/>
<evidence type="ECO:0000313" key="5">
    <source>
        <dbReference type="Proteomes" id="UP000195137"/>
    </source>
</evidence>
<evidence type="ECO:0000256" key="2">
    <source>
        <dbReference type="ARBA" id="ARBA00023239"/>
    </source>
</evidence>
<keyword evidence="5" id="KW-1185">Reference proteome</keyword>
<dbReference type="RefSeq" id="WP_086637887.1">
    <property type="nucleotide sequence ID" value="NZ_MRZU01000005.1"/>
</dbReference>
<comment type="similarity">
    <text evidence="1">Belongs to the class-I fumarase family.</text>
</comment>
<proteinExistence type="inferred from homology"/>
<evidence type="ECO:0000256" key="1">
    <source>
        <dbReference type="ARBA" id="ARBA00008876"/>
    </source>
</evidence>
<protein>
    <submittedName>
        <fullName evidence="4">Tartrate dehydratase beta subunit/Fumarate hydratase class I C-terminal domain FumA</fullName>
    </submittedName>
</protein>
<dbReference type="Pfam" id="PF05683">
    <property type="entry name" value="Fumerase_C"/>
    <property type="match status" value="1"/>
</dbReference>